<reference evidence="2" key="2">
    <citation type="submission" date="2025-08" db="UniProtKB">
        <authorList>
            <consortium name="Ensembl"/>
        </authorList>
    </citation>
    <scope>IDENTIFICATION</scope>
    <source>
        <strain evidence="2">broiler</strain>
    </source>
</reference>
<reference evidence="2" key="3">
    <citation type="submission" date="2025-09" db="UniProtKB">
        <authorList>
            <consortium name="Ensembl"/>
        </authorList>
    </citation>
    <scope>IDENTIFICATION</scope>
    <source>
        <strain evidence="2">broiler</strain>
    </source>
</reference>
<proteinExistence type="predicted"/>
<dbReference type="AlphaFoldDB" id="A0A8V1AHV8"/>
<evidence type="ECO:0000256" key="1">
    <source>
        <dbReference type="SAM" id="MobiDB-lite"/>
    </source>
</evidence>
<feature type="region of interest" description="Disordered" evidence="1">
    <location>
        <begin position="1"/>
        <end position="27"/>
    </location>
</feature>
<gene>
    <name evidence="2" type="primary">METTL23</name>
</gene>
<dbReference type="Ensembl" id="ENSGALT00010071036.1">
    <property type="protein sequence ID" value="ENSGALP00010043727.1"/>
    <property type="gene ID" value="ENSGALG00010029372.1"/>
</dbReference>
<sequence length="194" mass="21035">GTERRPAGPAALRVTSPREKAPIGRRSLAPHVASCDWPPARRGHGGAAARCAAVPLRGGLGGRRGARGARAARPRGAGPAVWHVRVALRRGAGSVRVVSQENTARPQSAGDFEDILTTVYFLLEKNPHAQFWTTYQVRSADWSIEALLYKWKLKSIHIPLHSFSADKEHLASSSLPSRHTIEMMIISLARSDGT</sequence>
<organism evidence="2 3">
    <name type="scientific">Gallus gallus</name>
    <name type="common">Chicken</name>
    <dbReference type="NCBI Taxonomy" id="9031"/>
    <lineage>
        <taxon>Eukaryota</taxon>
        <taxon>Metazoa</taxon>
        <taxon>Chordata</taxon>
        <taxon>Craniata</taxon>
        <taxon>Vertebrata</taxon>
        <taxon>Euteleostomi</taxon>
        <taxon>Archelosauria</taxon>
        <taxon>Archosauria</taxon>
        <taxon>Dinosauria</taxon>
        <taxon>Saurischia</taxon>
        <taxon>Theropoda</taxon>
        <taxon>Coelurosauria</taxon>
        <taxon>Aves</taxon>
        <taxon>Neognathae</taxon>
        <taxon>Galloanserae</taxon>
        <taxon>Galliformes</taxon>
        <taxon>Phasianidae</taxon>
        <taxon>Phasianinae</taxon>
        <taxon>Gallus</taxon>
    </lineage>
</organism>
<keyword evidence="3" id="KW-1185">Reference proteome</keyword>
<accession>A0A8V1AHV8</accession>
<protein>
    <submittedName>
        <fullName evidence="2">Methyltransferase 23, arginine</fullName>
    </submittedName>
</protein>
<dbReference type="Proteomes" id="UP000000539">
    <property type="component" value="Chromosome 18"/>
</dbReference>
<evidence type="ECO:0000313" key="3">
    <source>
        <dbReference type="Proteomes" id="UP000000539"/>
    </source>
</evidence>
<evidence type="ECO:0000313" key="2">
    <source>
        <dbReference type="Ensembl" id="ENSGALP00010043727.1"/>
    </source>
</evidence>
<dbReference type="OrthoDB" id="407325at2759"/>
<dbReference type="GeneTree" id="ENSGT00510000048008"/>
<reference evidence="2" key="1">
    <citation type="submission" date="2020-11" db="EMBL/GenBank/DDBJ databases">
        <title>Gallus gallus (Chicken) genome, bGalGal1, GRCg7b, maternal haplotype autosomes + Z &amp; W.</title>
        <authorList>
            <person name="Warren W."/>
            <person name="Formenti G."/>
            <person name="Fedrigo O."/>
            <person name="Haase B."/>
            <person name="Mountcastle J."/>
            <person name="Balacco J."/>
            <person name="Tracey A."/>
            <person name="Schneider V."/>
            <person name="Okimoto R."/>
            <person name="Cheng H."/>
            <person name="Hawken R."/>
            <person name="Howe K."/>
            <person name="Jarvis E.D."/>
        </authorList>
    </citation>
    <scope>NUCLEOTIDE SEQUENCE [LARGE SCALE GENOMIC DNA]</scope>
    <source>
        <strain evidence="2">Broiler</strain>
    </source>
</reference>
<name>A0A8V1AHV8_CHICK</name>